<evidence type="ECO:0000256" key="3">
    <source>
        <dbReference type="ARBA" id="ARBA00022475"/>
    </source>
</evidence>
<keyword evidence="5 7" id="KW-1133">Transmembrane helix</keyword>
<dbReference type="PIRSF" id="PIRSF006060">
    <property type="entry name" value="AA_transporter"/>
    <property type="match status" value="1"/>
</dbReference>
<proteinExistence type="predicted"/>
<feature type="transmembrane region" description="Helical" evidence="7">
    <location>
        <begin position="40"/>
        <end position="58"/>
    </location>
</feature>
<evidence type="ECO:0000256" key="4">
    <source>
        <dbReference type="ARBA" id="ARBA00022692"/>
    </source>
</evidence>
<evidence type="ECO:0000256" key="1">
    <source>
        <dbReference type="ARBA" id="ARBA00004651"/>
    </source>
</evidence>
<dbReference type="Pfam" id="PF13520">
    <property type="entry name" value="AA_permease_2"/>
    <property type="match status" value="1"/>
</dbReference>
<dbReference type="InterPro" id="IPR002293">
    <property type="entry name" value="AA/rel_permease1"/>
</dbReference>
<evidence type="ECO:0000313" key="8">
    <source>
        <dbReference type="EMBL" id="MBB5888279.1"/>
    </source>
</evidence>
<feature type="transmembrane region" description="Helical" evidence="7">
    <location>
        <begin position="396"/>
        <end position="419"/>
    </location>
</feature>
<dbReference type="GO" id="GO:0022857">
    <property type="term" value="F:transmembrane transporter activity"/>
    <property type="evidence" value="ECO:0007669"/>
    <property type="project" value="InterPro"/>
</dbReference>
<keyword evidence="3" id="KW-1003">Cell membrane</keyword>
<comment type="subcellular location">
    <subcellularLocation>
        <location evidence="1">Cell membrane</location>
        <topology evidence="1">Multi-pass membrane protein</topology>
    </subcellularLocation>
</comment>
<organism evidence="8 9">
    <name type="scientific">Lactovum miscens</name>
    <dbReference type="NCBI Taxonomy" id="190387"/>
    <lineage>
        <taxon>Bacteria</taxon>
        <taxon>Bacillati</taxon>
        <taxon>Bacillota</taxon>
        <taxon>Bacilli</taxon>
        <taxon>Lactobacillales</taxon>
        <taxon>Streptococcaceae</taxon>
        <taxon>Lactovum</taxon>
    </lineage>
</organism>
<dbReference type="NCBIfam" id="NF011775">
    <property type="entry name" value="PRK15238.1"/>
    <property type="match status" value="1"/>
</dbReference>
<evidence type="ECO:0000256" key="5">
    <source>
        <dbReference type="ARBA" id="ARBA00022989"/>
    </source>
</evidence>
<dbReference type="GO" id="GO:0005886">
    <property type="term" value="C:plasma membrane"/>
    <property type="evidence" value="ECO:0007669"/>
    <property type="project" value="UniProtKB-SubCell"/>
</dbReference>
<keyword evidence="4 7" id="KW-0812">Transmembrane</keyword>
<feature type="transmembrane region" description="Helical" evidence="7">
    <location>
        <begin position="243"/>
        <end position="265"/>
    </location>
</feature>
<dbReference type="RefSeq" id="WP_183540193.1">
    <property type="nucleotide sequence ID" value="NZ_DASWOY010000012.1"/>
</dbReference>
<keyword evidence="2" id="KW-0813">Transport</keyword>
<comment type="caution">
    <text evidence="8">The sequence shown here is derived from an EMBL/GenBank/DDBJ whole genome shotgun (WGS) entry which is preliminary data.</text>
</comment>
<feature type="transmembrane region" description="Helical" evidence="7">
    <location>
        <begin position="79"/>
        <end position="99"/>
    </location>
</feature>
<dbReference type="InterPro" id="IPR050367">
    <property type="entry name" value="APC_superfamily"/>
</dbReference>
<feature type="transmembrane region" description="Helical" evidence="7">
    <location>
        <begin position="479"/>
        <end position="500"/>
    </location>
</feature>
<dbReference type="EMBL" id="JACHHV010000019">
    <property type="protein sequence ID" value="MBB5888279.1"/>
    <property type="molecule type" value="Genomic_DNA"/>
</dbReference>
<keyword evidence="9" id="KW-1185">Reference proteome</keyword>
<feature type="transmembrane region" description="Helical" evidence="7">
    <location>
        <begin position="125"/>
        <end position="144"/>
    </location>
</feature>
<feature type="transmembrane region" description="Helical" evidence="7">
    <location>
        <begin position="318"/>
        <end position="339"/>
    </location>
</feature>
<sequence>MSKSNKGKLSVVALSLMIFTSVYGFGNIPVAFYQMGYGAIPWYIIGALLFFIPFAFMATEMGSAFKEARGGIYSWMEEAVNPTFAFVGTFMWYASYVIWMVSVSSKILLPIVNLIFGSSDKMPNIFWISVVAVVWMALITFAVSRGVDTIKKFTSVAGTAVLALNAILIIGAVIVLIANGHPATPISLHSFVTSAAPSSVFHGGAVSYISFLVFAIFAYGGVEAVGGLVDQTDKPEKNFPRGLIISAIIIAIGYSVAILCVGFFVSYNKDWLPQITDGTMNLGTVPYQLIQILGERVSEALGIHGSAANFIGGIFARYIGLSMLLAYMGAFFTLTYSPLKQIITGTPKKLWPGKIGHLSADGLPKFAMWIQFAIVTAIIVLKYITSTGGASKFYEILTYMANVSMTLPYIFMVIGYWYFKRNKKIEKPVVYFKSHIVVTFLTIMVLIVVLGANIMTIIQPLVDYFALPAVAQKAALSDTLISFFSMVGGPVLFAIIGYFMMYSYKKKNPEEYEALEVFRHQDGK</sequence>
<keyword evidence="6 7" id="KW-0472">Membrane</keyword>
<dbReference type="Gene3D" id="1.20.1740.10">
    <property type="entry name" value="Amino acid/polyamine transporter I"/>
    <property type="match status" value="1"/>
</dbReference>
<feature type="transmembrane region" description="Helical" evidence="7">
    <location>
        <begin position="366"/>
        <end position="384"/>
    </location>
</feature>
<gene>
    <name evidence="8" type="ORF">HNQ37_001172</name>
</gene>
<name>A0A841CA58_9LACT</name>
<protein>
    <submittedName>
        <fullName evidence="8">Amino acid transporter</fullName>
    </submittedName>
</protein>
<feature type="transmembrane region" description="Helical" evidence="7">
    <location>
        <begin position="200"/>
        <end position="222"/>
    </location>
</feature>
<evidence type="ECO:0000313" key="9">
    <source>
        <dbReference type="Proteomes" id="UP000562464"/>
    </source>
</evidence>
<dbReference type="PANTHER" id="PTHR42770:SF15">
    <property type="entry name" value="GLUTAMATE_GAMMA-AMINOBUTYRATE ANTIPORTER-RELATED"/>
    <property type="match status" value="1"/>
</dbReference>
<accession>A0A841CA58</accession>
<feature type="transmembrane region" description="Helical" evidence="7">
    <location>
        <begin position="156"/>
        <end position="180"/>
    </location>
</feature>
<feature type="transmembrane region" description="Helical" evidence="7">
    <location>
        <begin position="431"/>
        <end position="459"/>
    </location>
</feature>
<dbReference type="Proteomes" id="UP000562464">
    <property type="component" value="Unassembled WGS sequence"/>
</dbReference>
<reference evidence="8 9" key="1">
    <citation type="submission" date="2020-08" db="EMBL/GenBank/DDBJ databases">
        <title>Genomic Encyclopedia of Type Strains, Phase IV (KMG-IV): sequencing the most valuable type-strain genomes for metagenomic binning, comparative biology and taxonomic classification.</title>
        <authorList>
            <person name="Goeker M."/>
        </authorList>
    </citation>
    <scope>NUCLEOTIDE SEQUENCE [LARGE SCALE GENOMIC DNA]</scope>
    <source>
        <strain evidence="8 9">DSM 14925</strain>
    </source>
</reference>
<evidence type="ECO:0000256" key="7">
    <source>
        <dbReference type="SAM" id="Phobius"/>
    </source>
</evidence>
<dbReference type="PANTHER" id="PTHR42770">
    <property type="entry name" value="AMINO ACID TRANSPORTER-RELATED"/>
    <property type="match status" value="1"/>
</dbReference>
<dbReference type="AlphaFoldDB" id="A0A841CA58"/>
<evidence type="ECO:0000256" key="2">
    <source>
        <dbReference type="ARBA" id="ARBA00022448"/>
    </source>
</evidence>
<evidence type="ECO:0000256" key="6">
    <source>
        <dbReference type="ARBA" id="ARBA00023136"/>
    </source>
</evidence>